<evidence type="ECO:0000256" key="2">
    <source>
        <dbReference type="SAM" id="MobiDB-lite"/>
    </source>
</evidence>
<dbReference type="EMBL" id="BRXW01000056">
    <property type="protein sequence ID" value="GMI03366.1"/>
    <property type="molecule type" value="Genomic_DNA"/>
</dbReference>
<reference evidence="4" key="1">
    <citation type="journal article" date="2023" name="Commun. Biol.">
        <title>Genome analysis of Parmales, the sister group of diatoms, reveals the evolutionary specialization of diatoms from phago-mixotrophs to photoautotrophs.</title>
        <authorList>
            <person name="Ban H."/>
            <person name="Sato S."/>
            <person name="Yoshikawa S."/>
            <person name="Yamada K."/>
            <person name="Nakamura Y."/>
            <person name="Ichinomiya M."/>
            <person name="Sato N."/>
            <person name="Blanc-Mathieu R."/>
            <person name="Endo H."/>
            <person name="Kuwata A."/>
            <person name="Ogata H."/>
        </authorList>
    </citation>
    <scope>NUCLEOTIDE SEQUENCE [LARGE SCALE GENOMIC DNA]</scope>
    <source>
        <strain evidence="4">NIES 3700</strain>
    </source>
</reference>
<dbReference type="OrthoDB" id="426250at2759"/>
<accession>A0A9W7CBX8</accession>
<gene>
    <name evidence="3" type="ORF">TrLO_g13991</name>
</gene>
<protein>
    <submittedName>
        <fullName evidence="3">Uncharacterized protein</fullName>
    </submittedName>
</protein>
<keyword evidence="1" id="KW-0315">Glutamine amidotransferase</keyword>
<comment type="caution">
    <text evidence="3">The sequence shown here is derived from an EMBL/GenBank/DDBJ whole genome shotgun (WGS) entry which is preliminary data.</text>
</comment>
<feature type="compositionally biased region" description="Basic and acidic residues" evidence="2">
    <location>
        <begin position="412"/>
        <end position="422"/>
    </location>
</feature>
<dbReference type="PANTHER" id="PTHR21343:SF10">
    <property type="entry name" value="DRTGG DOMAIN-CONTAINING PROTEIN"/>
    <property type="match status" value="1"/>
</dbReference>
<dbReference type="Proteomes" id="UP001165122">
    <property type="component" value="Unassembled WGS sequence"/>
</dbReference>
<dbReference type="PANTHER" id="PTHR21343">
    <property type="entry name" value="DETHIOBIOTIN SYNTHETASE"/>
    <property type="match status" value="1"/>
</dbReference>
<feature type="compositionally biased region" description="Polar residues" evidence="2">
    <location>
        <begin position="380"/>
        <end position="389"/>
    </location>
</feature>
<organism evidence="3 4">
    <name type="scientific">Triparma laevis f. longispina</name>
    <dbReference type="NCBI Taxonomy" id="1714387"/>
    <lineage>
        <taxon>Eukaryota</taxon>
        <taxon>Sar</taxon>
        <taxon>Stramenopiles</taxon>
        <taxon>Ochrophyta</taxon>
        <taxon>Bolidophyceae</taxon>
        <taxon>Parmales</taxon>
        <taxon>Triparmaceae</taxon>
        <taxon>Triparma</taxon>
    </lineage>
</organism>
<keyword evidence="4" id="KW-1185">Reference proteome</keyword>
<proteinExistence type="predicted"/>
<evidence type="ECO:0000313" key="4">
    <source>
        <dbReference type="Proteomes" id="UP001165122"/>
    </source>
</evidence>
<dbReference type="Gene3D" id="3.40.50.300">
    <property type="entry name" value="P-loop containing nucleotide triphosphate hydrolases"/>
    <property type="match status" value="1"/>
</dbReference>
<dbReference type="AlphaFoldDB" id="A0A9W7CBX8"/>
<dbReference type="SUPFAM" id="SSF52540">
    <property type="entry name" value="P-loop containing nucleoside triphosphate hydrolases"/>
    <property type="match status" value="1"/>
</dbReference>
<dbReference type="Pfam" id="PF13500">
    <property type="entry name" value="AAA_26"/>
    <property type="match status" value="1"/>
</dbReference>
<feature type="region of interest" description="Disordered" evidence="2">
    <location>
        <begin position="375"/>
        <end position="428"/>
    </location>
</feature>
<name>A0A9W7CBX8_9STRA</name>
<dbReference type="InterPro" id="IPR027417">
    <property type="entry name" value="P-loop_NTPase"/>
</dbReference>
<sequence>MAPYLPPSSPPLPVNVNAPTLVLLTISPLPLPSTAVLSALPFPTYVLSCRSSDEETYLIDVLQLPSTNQLPCVGLLSRSGLTVVRSTSRSSSNTSIPLPQIPHHLQQLSTLSPLPQLRLMISGSSSHCGKTTFTLLLLESLRTRGLTTGYLKPTTQCESESIITKHCNRNSITTKNSSVIFYKGFTRSYISGQTLTSSEMLSSVSSDVNGPVFNHCDILLLDGVGYPSVGSITGVSNAKIASICNANVLIVTPTGVGHAVDSYDLNASYFKYNGVNVLGGIINLCERTGFYSVDACFEWCERSLRSNGETLFGALPKFQSMMDLRDSGKEEEWLDTELQGVMREFERRVNIEGLLESMKKAARFKGWTPPKSYMPRNYTAAASSPSITDSLKRDRETAPKSQVAKKSRAKKSRAEIESEAKKAGAKGG</sequence>
<evidence type="ECO:0000256" key="1">
    <source>
        <dbReference type="ARBA" id="ARBA00022962"/>
    </source>
</evidence>
<evidence type="ECO:0000313" key="3">
    <source>
        <dbReference type="EMBL" id="GMI03366.1"/>
    </source>
</evidence>